<dbReference type="InterPro" id="IPR012506">
    <property type="entry name" value="TMEM86B-like"/>
</dbReference>
<protein>
    <submittedName>
        <fullName evidence="7">Putative membrane protein YhhN</fullName>
    </submittedName>
</protein>
<evidence type="ECO:0000313" key="7">
    <source>
        <dbReference type="EMBL" id="TQN44610.1"/>
    </source>
</evidence>
<feature type="transmembrane region" description="Helical" evidence="6">
    <location>
        <begin position="123"/>
        <end position="138"/>
    </location>
</feature>
<gene>
    <name evidence="7" type="ORF">FHX52_3826</name>
</gene>
<dbReference type="RefSeq" id="WP_141823940.1">
    <property type="nucleotide sequence ID" value="NZ_BAAAQC010000019.1"/>
</dbReference>
<proteinExistence type="inferred from homology"/>
<dbReference type="OrthoDB" id="4227931at2"/>
<feature type="transmembrane region" description="Helical" evidence="6">
    <location>
        <begin position="12"/>
        <end position="29"/>
    </location>
</feature>
<dbReference type="Pfam" id="PF07947">
    <property type="entry name" value="YhhN"/>
    <property type="match status" value="1"/>
</dbReference>
<keyword evidence="5 6" id="KW-0472">Membrane</keyword>
<evidence type="ECO:0000256" key="3">
    <source>
        <dbReference type="ARBA" id="ARBA00022692"/>
    </source>
</evidence>
<evidence type="ECO:0000256" key="4">
    <source>
        <dbReference type="ARBA" id="ARBA00022989"/>
    </source>
</evidence>
<comment type="subcellular location">
    <subcellularLocation>
        <location evidence="1">Membrane</location>
        <topology evidence="1">Multi-pass membrane protein</topology>
    </subcellularLocation>
</comment>
<accession>A0A543PKK8</accession>
<dbReference type="EMBL" id="VFQF01000003">
    <property type="protein sequence ID" value="TQN44610.1"/>
    <property type="molecule type" value="Genomic_DNA"/>
</dbReference>
<evidence type="ECO:0000256" key="6">
    <source>
        <dbReference type="SAM" id="Phobius"/>
    </source>
</evidence>
<feature type="transmembrane region" description="Helical" evidence="6">
    <location>
        <begin position="144"/>
        <end position="162"/>
    </location>
</feature>
<dbReference type="AlphaFoldDB" id="A0A543PKK8"/>
<feature type="transmembrane region" description="Helical" evidence="6">
    <location>
        <begin position="41"/>
        <end position="59"/>
    </location>
</feature>
<keyword evidence="4 6" id="KW-1133">Transmembrane helix</keyword>
<organism evidence="7 8">
    <name type="scientific">Humibacillus xanthopallidus</name>
    <dbReference type="NCBI Taxonomy" id="412689"/>
    <lineage>
        <taxon>Bacteria</taxon>
        <taxon>Bacillati</taxon>
        <taxon>Actinomycetota</taxon>
        <taxon>Actinomycetes</taxon>
        <taxon>Micrococcales</taxon>
        <taxon>Intrasporangiaceae</taxon>
        <taxon>Humibacillus</taxon>
    </lineage>
</organism>
<dbReference type="PANTHER" id="PTHR31885">
    <property type="entry name" value="GH04784P"/>
    <property type="match status" value="1"/>
</dbReference>
<dbReference type="GO" id="GO:0016787">
    <property type="term" value="F:hydrolase activity"/>
    <property type="evidence" value="ECO:0007669"/>
    <property type="project" value="TreeGrafter"/>
</dbReference>
<dbReference type="PANTHER" id="PTHR31885:SF6">
    <property type="entry name" value="GH04784P"/>
    <property type="match status" value="1"/>
</dbReference>
<dbReference type="Proteomes" id="UP000320085">
    <property type="component" value="Unassembled WGS sequence"/>
</dbReference>
<feature type="transmembrane region" description="Helical" evidence="6">
    <location>
        <begin position="92"/>
        <end position="111"/>
    </location>
</feature>
<comment type="similarity">
    <text evidence="2">Belongs to the TMEM86 family.</text>
</comment>
<dbReference type="GO" id="GO:0016020">
    <property type="term" value="C:membrane"/>
    <property type="evidence" value="ECO:0007669"/>
    <property type="project" value="UniProtKB-SubCell"/>
</dbReference>
<evidence type="ECO:0000256" key="5">
    <source>
        <dbReference type="ARBA" id="ARBA00023136"/>
    </source>
</evidence>
<feature type="transmembrane region" description="Helical" evidence="6">
    <location>
        <begin position="169"/>
        <end position="187"/>
    </location>
</feature>
<feature type="transmembrane region" description="Helical" evidence="6">
    <location>
        <begin position="66"/>
        <end position="86"/>
    </location>
</feature>
<reference evidence="7 8" key="1">
    <citation type="submission" date="2019-06" db="EMBL/GenBank/DDBJ databases">
        <title>Sequencing the genomes of 1000 actinobacteria strains.</title>
        <authorList>
            <person name="Klenk H.-P."/>
        </authorList>
    </citation>
    <scope>NUCLEOTIDE SEQUENCE [LARGE SCALE GENOMIC DNA]</scope>
    <source>
        <strain evidence="7 8">DSM 21776</strain>
    </source>
</reference>
<comment type="caution">
    <text evidence="7">The sequence shown here is derived from an EMBL/GenBank/DDBJ whole genome shotgun (WGS) entry which is preliminary data.</text>
</comment>
<evidence type="ECO:0000313" key="8">
    <source>
        <dbReference type="Proteomes" id="UP000320085"/>
    </source>
</evidence>
<feature type="transmembrane region" description="Helical" evidence="6">
    <location>
        <begin position="199"/>
        <end position="218"/>
    </location>
</feature>
<name>A0A543PKK8_9MICO</name>
<keyword evidence="3 6" id="KW-0812">Transmembrane</keyword>
<evidence type="ECO:0000256" key="2">
    <source>
        <dbReference type="ARBA" id="ARBA00007375"/>
    </source>
</evidence>
<evidence type="ECO:0000256" key="1">
    <source>
        <dbReference type="ARBA" id="ARBA00004141"/>
    </source>
</evidence>
<sequence>MGTASTERPRRLGLVAAAFVAVAGVHLVLQLADATGLLSDITQDLLMPLLALTLVAATVPPRSRLVRWVLVALGFSFLGDAVPDFVPGDLSFLAMVGAFLLAQVAYIVAFWPLRGGSVMRRPALLLPYAVVFVALVVACREGAGAMLVPVVVYGAALVTMAALSTGVSLLAGVGGAVFLVSDALIALHEFAGLDLPRHGFWVMLTYVVGQALIVAGVVGRERSSAMTTAAAAAEAQGSRSSR</sequence>